<evidence type="ECO:0000313" key="1">
    <source>
        <dbReference type="EMBL" id="QIN85289.1"/>
    </source>
</evidence>
<keyword evidence="2" id="KW-1185">Reference proteome</keyword>
<dbReference type="Pfam" id="PF10790">
    <property type="entry name" value="DUF2604"/>
    <property type="match status" value="1"/>
</dbReference>
<evidence type="ECO:0000313" key="2">
    <source>
        <dbReference type="Proteomes" id="UP000501452"/>
    </source>
</evidence>
<reference evidence="1 2" key="1">
    <citation type="submission" date="2019-10" db="EMBL/GenBank/DDBJ databases">
        <title>Rubrobacter sp nov SCSIO 52090 isolated from a deep-sea sediment in the South China Sea.</title>
        <authorList>
            <person name="Chen R.W."/>
        </authorList>
    </citation>
    <scope>NUCLEOTIDE SEQUENCE [LARGE SCALE GENOMIC DNA]</scope>
    <source>
        <strain evidence="1 2">SCSIO 52909</strain>
    </source>
</reference>
<dbReference type="EMBL" id="CP045119">
    <property type="protein sequence ID" value="QIN85289.1"/>
    <property type="molecule type" value="Genomic_DNA"/>
</dbReference>
<gene>
    <name evidence="1" type="ORF">GBA63_19800</name>
</gene>
<organism evidence="1 2">
    <name type="scientific">Rubrobacter tropicus</name>
    <dbReference type="NCBI Taxonomy" id="2653851"/>
    <lineage>
        <taxon>Bacteria</taxon>
        <taxon>Bacillati</taxon>
        <taxon>Actinomycetota</taxon>
        <taxon>Rubrobacteria</taxon>
        <taxon>Rubrobacterales</taxon>
        <taxon>Rubrobacteraceae</taxon>
        <taxon>Rubrobacter</taxon>
    </lineage>
</organism>
<accession>A0A6G8QFL8</accession>
<sequence length="94" mass="9953">MRSPATGGYMPKNKEKLTIVVNGHPTEVEANENAPIRTVIPKALAESGNTGRPPEDWKLTDEDGNPLDLGRKIEDFGFAPGVTLVLSLRAGAGG</sequence>
<dbReference type="AlphaFoldDB" id="A0A6G8QFL8"/>
<proteinExistence type="predicted"/>
<dbReference type="Proteomes" id="UP000501452">
    <property type="component" value="Chromosome"/>
</dbReference>
<name>A0A6G8QFL8_9ACTN</name>
<dbReference type="KEGG" id="rub:GBA63_19800"/>
<dbReference type="InterPro" id="IPR019726">
    <property type="entry name" value="DUF2604"/>
</dbReference>
<protein>
    <submittedName>
        <fullName evidence="1">DUF2604 domain-containing protein</fullName>
    </submittedName>
</protein>